<evidence type="ECO:0000256" key="1">
    <source>
        <dbReference type="SAM" id="MobiDB-lite"/>
    </source>
</evidence>
<accession>A0A8J5XF84</accession>
<reference evidence="2" key="1">
    <citation type="submission" date="2021-05" db="EMBL/GenBank/DDBJ databases">
        <title>The genome of the haptophyte Pavlova lutheri (Diacronema luteri, Pavlovales) - a model for lipid biosynthesis in eukaryotic algae.</title>
        <authorList>
            <person name="Hulatt C.J."/>
            <person name="Posewitz M.C."/>
        </authorList>
    </citation>
    <scope>NUCLEOTIDE SEQUENCE</scope>
    <source>
        <strain evidence="2">NIVA-4/92</strain>
    </source>
</reference>
<name>A0A8J5XF84_DIALT</name>
<dbReference type="AlphaFoldDB" id="A0A8J5XF84"/>
<proteinExistence type="predicted"/>
<organism evidence="2 3">
    <name type="scientific">Diacronema lutheri</name>
    <name type="common">Unicellular marine alga</name>
    <name type="synonym">Monochrysis lutheri</name>
    <dbReference type="NCBI Taxonomy" id="2081491"/>
    <lineage>
        <taxon>Eukaryota</taxon>
        <taxon>Haptista</taxon>
        <taxon>Haptophyta</taxon>
        <taxon>Pavlovophyceae</taxon>
        <taxon>Pavlovales</taxon>
        <taxon>Pavlovaceae</taxon>
        <taxon>Diacronema</taxon>
    </lineage>
</organism>
<dbReference type="OrthoDB" id="10682544at2759"/>
<dbReference type="Proteomes" id="UP000751190">
    <property type="component" value="Unassembled WGS sequence"/>
</dbReference>
<evidence type="ECO:0000313" key="3">
    <source>
        <dbReference type="Proteomes" id="UP000751190"/>
    </source>
</evidence>
<feature type="compositionally biased region" description="Low complexity" evidence="1">
    <location>
        <begin position="518"/>
        <end position="549"/>
    </location>
</feature>
<protein>
    <submittedName>
        <fullName evidence="2">Uncharacterized protein</fullName>
    </submittedName>
</protein>
<keyword evidence="3" id="KW-1185">Reference proteome</keyword>
<feature type="region of interest" description="Disordered" evidence="1">
    <location>
        <begin position="494"/>
        <end position="568"/>
    </location>
</feature>
<comment type="caution">
    <text evidence="2">The sequence shown here is derived from an EMBL/GenBank/DDBJ whole genome shotgun (WGS) entry which is preliminary data.</text>
</comment>
<evidence type="ECO:0000313" key="2">
    <source>
        <dbReference type="EMBL" id="KAG8462732.1"/>
    </source>
</evidence>
<dbReference type="EMBL" id="JAGTXO010000019">
    <property type="protein sequence ID" value="KAG8462732.1"/>
    <property type="molecule type" value="Genomic_DNA"/>
</dbReference>
<gene>
    <name evidence="2" type="ORF">KFE25_004708</name>
</gene>
<sequence>MRPETCGKVGLSAGLTLLATCTLLSLTWHESEHMLVLSAHAPRAPNRAPPRAADPAARSARAAWSSQRARLGRTSLRLFEHAELPAFDAPARAPPPAAATPGGTLDQPARAAPSYLIAVAAYGDGREKVRRLFLRNVGGLCERGLHAALLIDAVVTRPSFWQRALSVRAGHGVEGDGAAAASTWALGPGRWPDAPGDGLELGCSARRSSVQVALRHHERSIGDLLTRQHQPAFWANRLAFDWFAYVEDDLGWTADTFFALQHELRALDALVLAGSPTPRAARAVDAAAAAGGGDFPGLAAAAAGVWTGVVRWEALGGALHLNDPANRSRGLAGVNEVPLDAIAANDLNWRPAAGAVSTVRLGGGAGGGGALYFEPRNPFAASWLLPRPLLLRAWAGGALPDFKSQPRMIKEFYGGCWLLAQRFAVDRRRRHGFARLRKVLPCDGERLRPLLALHLSGSKYTLGPDARHSHVASLADFVARACATAPVAFGSEQWRTLDPDTGRSKWRQRARQGRERAGAAALPTPPARALRLRLPNQTDARGASAARSARAGRRRGLASWVTADANPH</sequence>